<keyword evidence="3" id="KW-1185">Reference proteome</keyword>
<evidence type="ECO:0000313" key="2">
    <source>
        <dbReference type="EMBL" id="KAK3751740.1"/>
    </source>
</evidence>
<proteinExistence type="predicted"/>
<protein>
    <submittedName>
        <fullName evidence="2">Uncharacterized protein</fullName>
    </submittedName>
</protein>
<organism evidence="2 3">
    <name type="scientific">Elysia crispata</name>
    <name type="common">lettuce slug</name>
    <dbReference type="NCBI Taxonomy" id="231223"/>
    <lineage>
        <taxon>Eukaryota</taxon>
        <taxon>Metazoa</taxon>
        <taxon>Spiralia</taxon>
        <taxon>Lophotrochozoa</taxon>
        <taxon>Mollusca</taxon>
        <taxon>Gastropoda</taxon>
        <taxon>Heterobranchia</taxon>
        <taxon>Euthyneura</taxon>
        <taxon>Panpulmonata</taxon>
        <taxon>Sacoglossa</taxon>
        <taxon>Placobranchoidea</taxon>
        <taxon>Plakobranchidae</taxon>
        <taxon>Elysia</taxon>
    </lineage>
</organism>
<feature type="compositionally biased region" description="Polar residues" evidence="1">
    <location>
        <begin position="48"/>
        <end position="58"/>
    </location>
</feature>
<reference evidence="2" key="1">
    <citation type="journal article" date="2023" name="G3 (Bethesda)">
        <title>A reference genome for the long-term kleptoplast-retaining sea slug Elysia crispata morphotype clarki.</title>
        <authorList>
            <person name="Eastman K.E."/>
            <person name="Pendleton A.L."/>
            <person name="Shaikh M.A."/>
            <person name="Suttiyut T."/>
            <person name="Ogas R."/>
            <person name="Tomko P."/>
            <person name="Gavelis G."/>
            <person name="Widhalm J.R."/>
            <person name="Wisecaver J.H."/>
        </authorList>
    </citation>
    <scope>NUCLEOTIDE SEQUENCE</scope>
    <source>
        <strain evidence="2">ECLA1</strain>
    </source>
</reference>
<accession>A0AAE0YN12</accession>
<evidence type="ECO:0000256" key="1">
    <source>
        <dbReference type="SAM" id="MobiDB-lite"/>
    </source>
</evidence>
<dbReference type="Proteomes" id="UP001283361">
    <property type="component" value="Unassembled WGS sequence"/>
</dbReference>
<evidence type="ECO:0000313" key="3">
    <source>
        <dbReference type="Proteomes" id="UP001283361"/>
    </source>
</evidence>
<dbReference type="EMBL" id="JAWDGP010005809">
    <property type="protein sequence ID" value="KAK3751740.1"/>
    <property type="molecule type" value="Genomic_DNA"/>
</dbReference>
<comment type="caution">
    <text evidence="2">The sequence shown here is derived from an EMBL/GenBank/DDBJ whole genome shotgun (WGS) entry which is preliminary data.</text>
</comment>
<sequence length="124" mass="13768">MREAETRHGVTVIRQSLANLFQTRACSKLKWHNIDSSTKGADGAGSKHLQQQQVNPSADHSHQTRSSSRLSAALTAIFSSVGETRYYHRVQEASRLSTRLLSEPSWIYLSTALRSVECGVWPTG</sequence>
<gene>
    <name evidence="2" type="ORF">RRG08_065645</name>
</gene>
<dbReference type="AlphaFoldDB" id="A0AAE0YN12"/>
<name>A0AAE0YN12_9GAST</name>
<feature type="region of interest" description="Disordered" evidence="1">
    <location>
        <begin position="37"/>
        <end position="68"/>
    </location>
</feature>